<dbReference type="InterPro" id="IPR014155">
    <property type="entry name" value="VirB11"/>
</dbReference>
<dbReference type="GO" id="GO:0005524">
    <property type="term" value="F:ATP binding"/>
    <property type="evidence" value="ECO:0007669"/>
    <property type="project" value="UniProtKB-UniRule"/>
</dbReference>
<dbReference type="CDD" id="cd01130">
    <property type="entry name" value="VirB11-like_ATPase"/>
    <property type="match status" value="1"/>
</dbReference>
<evidence type="ECO:0000313" key="5">
    <source>
        <dbReference type="Proteomes" id="UP000192936"/>
    </source>
</evidence>
<name>A0A1X7EZA3_9PROT</name>
<gene>
    <name evidence="4" type="ORF">SAMN02982917_2168</name>
</gene>
<accession>A0A1X7EZA3</accession>
<dbReference type="PANTHER" id="PTHR30486:SF6">
    <property type="entry name" value="TYPE IV PILUS RETRACTATION ATPASE PILT"/>
    <property type="match status" value="1"/>
</dbReference>
<dbReference type="Pfam" id="PF00437">
    <property type="entry name" value="T2SSE"/>
    <property type="match status" value="1"/>
</dbReference>
<dbReference type="Gene3D" id="3.30.450.90">
    <property type="match status" value="1"/>
</dbReference>
<dbReference type="Gene3D" id="3.40.50.300">
    <property type="entry name" value="P-loop containing nucleotide triphosphate hydrolases"/>
    <property type="match status" value="1"/>
</dbReference>
<dbReference type="InterPro" id="IPR001482">
    <property type="entry name" value="T2SS/T4SS_dom"/>
</dbReference>
<comment type="subcellular location">
    <subcellularLocation>
        <location evidence="2">Cytoplasm</location>
    </subcellularLocation>
</comment>
<dbReference type="OrthoDB" id="9810761at2"/>
<dbReference type="GO" id="GO:0043684">
    <property type="term" value="C:type IV secretion system complex"/>
    <property type="evidence" value="ECO:0007669"/>
    <property type="project" value="UniProtKB-UniRule"/>
</dbReference>
<comment type="function">
    <text evidence="2">Part of the Type IV secretion system.</text>
</comment>
<feature type="domain" description="Bacterial type II secretion system protein E" evidence="3">
    <location>
        <begin position="159"/>
        <end position="311"/>
    </location>
</feature>
<dbReference type="AlphaFoldDB" id="A0A1X7EZA3"/>
<dbReference type="GO" id="GO:0016887">
    <property type="term" value="F:ATP hydrolysis activity"/>
    <property type="evidence" value="ECO:0007669"/>
    <property type="project" value="InterPro"/>
</dbReference>
<dbReference type="InterPro" id="IPR025662">
    <property type="entry name" value="Sigma_54_int_dom_ATP-bd_1"/>
</dbReference>
<dbReference type="InterPro" id="IPR050921">
    <property type="entry name" value="T4SS_GSP_E_ATPase"/>
</dbReference>
<dbReference type="SUPFAM" id="SSF52540">
    <property type="entry name" value="P-loop containing nucleoside triphosphate hydrolases"/>
    <property type="match status" value="1"/>
</dbReference>
<evidence type="ECO:0000256" key="1">
    <source>
        <dbReference type="ARBA" id="ARBA00006611"/>
    </source>
</evidence>
<comment type="similarity">
    <text evidence="1 2">Belongs to the GSP E family.</text>
</comment>
<dbReference type="InterPro" id="IPR027417">
    <property type="entry name" value="P-loop_NTPase"/>
</dbReference>
<dbReference type="STRING" id="286727.SAMN02982917_2168"/>
<dbReference type="NCBIfam" id="TIGR02788">
    <property type="entry name" value="VirB11"/>
    <property type="match status" value="1"/>
</dbReference>
<dbReference type="GO" id="GO:0005737">
    <property type="term" value="C:cytoplasm"/>
    <property type="evidence" value="ECO:0007669"/>
    <property type="project" value="UniProtKB-SubCell"/>
</dbReference>
<dbReference type="RefSeq" id="WP_085085088.1">
    <property type="nucleotide sequence ID" value="NZ_FXAK01000004.1"/>
</dbReference>
<dbReference type="GO" id="GO:0044097">
    <property type="term" value="P:secretion by the type IV secretion system"/>
    <property type="evidence" value="ECO:0007669"/>
    <property type="project" value="InterPro"/>
</dbReference>
<organism evidence="4 5">
    <name type="scientific">Azospirillum oryzae</name>
    <dbReference type="NCBI Taxonomy" id="286727"/>
    <lineage>
        <taxon>Bacteria</taxon>
        <taxon>Pseudomonadati</taxon>
        <taxon>Pseudomonadota</taxon>
        <taxon>Alphaproteobacteria</taxon>
        <taxon>Rhodospirillales</taxon>
        <taxon>Azospirillaceae</taxon>
        <taxon>Azospirillum</taxon>
    </lineage>
</organism>
<dbReference type="EMBL" id="FXAK01000004">
    <property type="protein sequence ID" value="SMF42955.1"/>
    <property type="molecule type" value="Genomic_DNA"/>
</dbReference>
<dbReference type="PROSITE" id="PS00675">
    <property type="entry name" value="SIGMA54_INTERACT_1"/>
    <property type="match status" value="1"/>
</dbReference>
<keyword evidence="2" id="KW-0067">ATP-binding</keyword>
<proteinExistence type="inferred from homology"/>
<evidence type="ECO:0000256" key="2">
    <source>
        <dbReference type="RuleBase" id="RU366071"/>
    </source>
</evidence>
<dbReference type="PANTHER" id="PTHR30486">
    <property type="entry name" value="TWITCHING MOTILITY PROTEIN PILT"/>
    <property type="match status" value="1"/>
</dbReference>
<keyword evidence="2" id="KW-0963">Cytoplasm</keyword>
<keyword evidence="2" id="KW-0547">Nucleotide-binding</keyword>
<protein>
    <recommendedName>
        <fullName evidence="2">Type IV secretion system protein</fullName>
    </recommendedName>
</protein>
<evidence type="ECO:0000313" key="4">
    <source>
        <dbReference type="EMBL" id="SMF42955.1"/>
    </source>
</evidence>
<sequence>MTRPAIRLGTRPGETTLRLLLEPLTALLADKEVTELVVNRPGEAGVERAGVWSWHALPDLGFERLDAIATLCAALSQQDVGPQQPLCASVLPDGERVQIARPPAVAAGTLSLTIRRPSRSTPTVAALAAGGLFARTRPSSRQPSPADARLRALHRAQDWQRFFPLAVQTKKTVVVTGDTGSGKTTVAKALIGAIPPDERLITIEDTAEFIGLPQRNRVALFYSKGGQGVAPVGPEALIEAALRMRPDRILMQELRDGAAFTFLRALAAGHPGGITTCHAGSAAGAFDALRLMVKQNEAGRHIADADLHALLRRHIDVIAQCRRDADGFAIEEVFFDPAAGAPPGDAPADAVSIRAAG</sequence>
<reference evidence="4 5" key="1">
    <citation type="submission" date="2017-04" db="EMBL/GenBank/DDBJ databases">
        <authorList>
            <person name="Afonso C.L."/>
            <person name="Miller P.J."/>
            <person name="Scott M.A."/>
            <person name="Spackman E."/>
            <person name="Goraichik I."/>
            <person name="Dimitrov K.M."/>
            <person name="Suarez D.L."/>
            <person name="Swayne D.E."/>
        </authorList>
    </citation>
    <scope>NUCLEOTIDE SEQUENCE [LARGE SCALE GENOMIC DNA]</scope>
    <source>
        <strain evidence="4 5">A2P</strain>
    </source>
</reference>
<dbReference type="Proteomes" id="UP000192936">
    <property type="component" value="Unassembled WGS sequence"/>
</dbReference>
<evidence type="ECO:0000259" key="3">
    <source>
        <dbReference type="Pfam" id="PF00437"/>
    </source>
</evidence>